<comment type="caution">
    <text evidence="4">The sequence shown here is derived from an EMBL/GenBank/DDBJ whole genome shotgun (WGS) entry which is preliminary data.</text>
</comment>
<reference evidence="4" key="1">
    <citation type="submission" date="2022-10" db="EMBL/GenBank/DDBJ databases">
        <title>Hoeflea sp. G2-23, isolated from marine algae.</title>
        <authorList>
            <person name="Kristyanto S."/>
            <person name="Kim J.M."/>
            <person name="Jeon C.O."/>
        </authorList>
    </citation>
    <scope>NUCLEOTIDE SEQUENCE</scope>
    <source>
        <strain evidence="4">G2-23</strain>
    </source>
</reference>
<evidence type="ECO:0000256" key="1">
    <source>
        <dbReference type="ARBA" id="ARBA00004418"/>
    </source>
</evidence>
<dbReference type="PANTHER" id="PTHR43649:SF12">
    <property type="entry name" value="DIACETYLCHITOBIOSE BINDING PROTEIN DASA"/>
    <property type="match status" value="1"/>
</dbReference>
<accession>A0ABT3ZA13</accession>
<evidence type="ECO:0000256" key="2">
    <source>
        <dbReference type="ARBA" id="ARBA00008520"/>
    </source>
</evidence>
<dbReference type="Gene3D" id="3.40.190.10">
    <property type="entry name" value="Periplasmic binding protein-like II"/>
    <property type="match status" value="2"/>
</dbReference>
<dbReference type="Proteomes" id="UP001073227">
    <property type="component" value="Unassembled WGS sequence"/>
</dbReference>
<dbReference type="SUPFAM" id="SSF53850">
    <property type="entry name" value="Periplasmic binding protein-like II"/>
    <property type="match status" value="1"/>
</dbReference>
<sequence length="414" mass="45819">MSVVQPALAQENRSITISGVSSFSLIEPLIPQFEEMTGIDVDLQVLPYPQVRQRSMADFVSGTANSDIYGQDIVWLGEWAEKGYVVQLDDLIKRDLTQEDLDDILPGALDALSKWKGKTWSMPFGAYYFLMYYRQDLFDAAGLKAPVTLDDVDAAAAKLTDPATNMFGVSMPYQRGAPIASWFLATYTGAGGKLLKNPPENFAPTLDSPEALEVLTHYVDWLKYAPAGAIGHHWNDQTVAMQTGRIAMTPSFSINGTEFAKPERSVVAGKVGYTTMPRLSAEQEPVIPFGGWAVAINAKSEKVEDSWTFIKWLTSQDVQKQLALINGTPVRYSALEEPEVQKLYPWVSEIVAAEKEGQVFSDYRPRYPFYPQVEEILGLQLNRAALGEVTPAEALKIANEEITKVIKDAGHPVE</sequence>
<keyword evidence="5" id="KW-1185">Reference proteome</keyword>
<evidence type="ECO:0000256" key="3">
    <source>
        <dbReference type="ARBA" id="ARBA00022764"/>
    </source>
</evidence>
<dbReference type="InterPro" id="IPR006059">
    <property type="entry name" value="SBP"/>
</dbReference>
<dbReference type="EMBL" id="JAOVZR010000001">
    <property type="protein sequence ID" value="MCY0148598.1"/>
    <property type="molecule type" value="Genomic_DNA"/>
</dbReference>
<dbReference type="InterPro" id="IPR050490">
    <property type="entry name" value="Bact_solute-bd_prot1"/>
</dbReference>
<name>A0ABT3ZA13_9HYPH</name>
<dbReference type="PANTHER" id="PTHR43649">
    <property type="entry name" value="ARABINOSE-BINDING PROTEIN-RELATED"/>
    <property type="match status" value="1"/>
</dbReference>
<evidence type="ECO:0000313" key="4">
    <source>
        <dbReference type="EMBL" id="MCY0148598.1"/>
    </source>
</evidence>
<comment type="subcellular location">
    <subcellularLocation>
        <location evidence="1">Periplasm</location>
    </subcellularLocation>
</comment>
<evidence type="ECO:0000313" key="5">
    <source>
        <dbReference type="Proteomes" id="UP001073227"/>
    </source>
</evidence>
<proteinExistence type="inferred from homology"/>
<protein>
    <submittedName>
        <fullName evidence="4">Extracellular solute-binding protein</fullName>
    </submittedName>
</protein>
<keyword evidence="3" id="KW-0574">Periplasm</keyword>
<dbReference type="Pfam" id="PF01547">
    <property type="entry name" value="SBP_bac_1"/>
    <property type="match status" value="1"/>
</dbReference>
<gene>
    <name evidence="4" type="ORF">OEG84_13000</name>
</gene>
<organism evidence="4 5">
    <name type="scientific">Hoeflea algicola</name>
    <dbReference type="NCBI Taxonomy" id="2983763"/>
    <lineage>
        <taxon>Bacteria</taxon>
        <taxon>Pseudomonadati</taxon>
        <taxon>Pseudomonadota</taxon>
        <taxon>Alphaproteobacteria</taxon>
        <taxon>Hyphomicrobiales</taxon>
        <taxon>Rhizobiaceae</taxon>
        <taxon>Hoeflea</taxon>
    </lineage>
</organism>
<comment type="similarity">
    <text evidence="2">Belongs to the bacterial solute-binding protein 1 family.</text>
</comment>